<dbReference type="Proteomes" id="UP000789396">
    <property type="component" value="Unassembled WGS sequence"/>
</dbReference>
<reference evidence="2" key="1">
    <citation type="submission" date="2021-06" db="EMBL/GenBank/DDBJ databases">
        <authorList>
            <person name="Kallberg Y."/>
            <person name="Tangrot J."/>
            <person name="Rosling A."/>
        </authorList>
    </citation>
    <scope>NUCLEOTIDE SEQUENCE</scope>
    <source>
        <strain evidence="2">IN212</strain>
    </source>
</reference>
<sequence>MNNNIDMNLYNEKNERGINKIRNLIDQLAITYENLITAEEYLEYEKEAAHQMMTNEEIIQIINKPEDNLNIDKTIKMSIITHHKASEALEKKNKQANEINNLSYEELKQLKSLQIEQEKIKGQIKENHCQYQEAERNRNAQKAAEILQANEYDFSSEIEQILNVLEGKLNPNDTLPTSNTYFGQNFNSNNQPLLNAPRGFASQPNNLSSTRRP</sequence>
<protein>
    <submittedName>
        <fullName evidence="2">7868_t:CDS:1</fullName>
    </submittedName>
</protein>
<name>A0A9N9HJ15_9GLOM</name>
<dbReference type="OrthoDB" id="2422761at2759"/>
<organism evidence="2 3">
    <name type="scientific">Racocetra fulgida</name>
    <dbReference type="NCBI Taxonomy" id="60492"/>
    <lineage>
        <taxon>Eukaryota</taxon>
        <taxon>Fungi</taxon>
        <taxon>Fungi incertae sedis</taxon>
        <taxon>Mucoromycota</taxon>
        <taxon>Glomeromycotina</taxon>
        <taxon>Glomeromycetes</taxon>
        <taxon>Diversisporales</taxon>
        <taxon>Gigasporaceae</taxon>
        <taxon>Racocetra</taxon>
    </lineage>
</organism>
<accession>A0A9N9HJ15</accession>
<feature type="region of interest" description="Disordered" evidence="1">
    <location>
        <begin position="175"/>
        <end position="213"/>
    </location>
</feature>
<feature type="compositionally biased region" description="Polar residues" evidence="1">
    <location>
        <begin position="175"/>
        <end position="193"/>
    </location>
</feature>
<dbReference type="AlphaFoldDB" id="A0A9N9HJ15"/>
<comment type="caution">
    <text evidence="2">The sequence shown here is derived from an EMBL/GenBank/DDBJ whole genome shotgun (WGS) entry which is preliminary data.</text>
</comment>
<gene>
    <name evidence="2" type="ORF">RFULGI_LOCUS9555</name>
</gene>
<keyword evidence="3" id="KW-1185">Reference proteome</keyword>
<feature type="compositionally biased region" description="Polar residues" evidence="1">
    <location>
        <begin position="202"/>
        <end position="213"/>
    </location>
</feature>
<evidence type="ECO:0000313" key="2">
    <source>
        <dbReference type="EMBL" id="CAG8679467.1"/>
    </source>
</evidence>
<evidence type="ECO:0000313" key="3">
    <source>
        <dbReference type="Proteomes" id="UP000789396"/>
    </source>
</evidence>
<evidence type="ECO:0000256" key="1">
    <source>
        <dbReference type="SAM" id="MobiDB-lite"/>
    </source>
</evidence>
<proteinExistence type="predicted"/>
<dbReference type="EMBL" id="CAJVPZ010017282">
    <property type="protein sequence ID" value="CAG8679467.1"/>
    <property type="molecule type" value="Genomic_DNA"/>
</dbReference>